<dbReference type="AlphaFoldDB" id="A0A1H3FTA2"/>
<feature type="transmembrane region" description="Helical" evidence="1">
    <location>
        <begin position="71"/>
        <end position="90"/>
    </location>
</feature>
<proteinExistence type="predicted"/>
<evidence type="ECO:0000313" key="3">
    <source>
        <dbReference type="Proteomes" id="UP000183400"/>
    </source>
</evidence>
<dbReference type="RefSeq" id="WP_074739552.1">
    <property type="nucleotide sequence ID" value="NZ_FNNP01000018.1"/>
</dbReference>
<dbReference type="Proteomes" id="UP000183400">
    <property type="component" value="Unassembled WGS sequence"/>
</dbReference>
<gene>
    <name evidence="2" type="ORF">SAMN05444358_11814</name>
</gene>
<accession>A0A1H3FTA2</accession>
<feature type="transmembrane region" description="Helical" evidence="1">
    <location>
        <begin position="197"/>
        <end position="220"/>
    </location>
</feature>
<organism evidence="2 3">
    <name type="scientific">Ruegeria halocynthiae</name>
    <dbReference type="NCBI Taxonomy" id="985054"/>
    <lineage>
        <taxon>Bacteria</taxon>
        <taxon>Pseudomonadati</taxon>
        <taxon>Pseudomonadota</taxon>
        <taxon>Alphaproteobacteria</taxon>
        <taxon>Rhodobacterales</taxon>
        <taxon>Roseobacteraceae</taxon>
        <taxon>Ruegeria</taxon>
    </lineage>
</organism>
<reference evidence="3" key="1">
    <citation type="submission" date="2016-10" db="EMBL/GenBank/DDBJ databases">
        <authorList>
            <person name="Varghese N."/>
            <person name="Submissions S."/>
        </authorList>
    </citation>
    <scope>NUCLEOTIDE SEQUENCE [LARGE SCALE GENOMIC DNA]</scope>
    <source>
        <strain evidence="3">DSM 27839</strain>
    </source>
</reference>
<keyword evidence="1" id="KW-0812">Transmembrane</keyword>
<keyword evidence="1" id="KW-0472">Membrane</keyword>
<dbReference type="InterPro" id="IPR018688">
    <property type="entry name" value="PpoB2-like"/>
</dbReference>
<keyword evidence="3" id="KW-1185">Reference proteome</keyword>
<name>A0A1H3FTA2_9RHOB</name>
<keyword evidence="1" id="KW-1133">Transmembrane helix</keyword>
<protein>
    <submittedName>
        <fullName evidence="2">Predicted metal-binding integral membrane protein</fullName>
    </submittedName>
</protein>
<dbReference type="STRING" id="985054.SAMN05444358_11814"/>
<feature type="transmembrane region" description="Helical" evidence="1">
    <location>
        <begin position="102"/>
        <end position="129"/>
    </location>
</feature>
<dbReference type="EMBL" id="FNNP01000018">
    <property type="protein sequence ID" value="SDX94292.1"/>
    <property type="molecule type" value="Genomic_DNA"/>
</dbReference>
<evidence type="ECO:0000256" key="1">
    <source>
        <dbReference type="SAM" id="Phobius"/>
    </source>
</evidence>
<evidence type="ECO:0000313" key="2">
    <source>
        <dbReference type="EMBL" id="SDX94292.1"/>
    </source>
</evidence>
<dbReference type="Pfam" id="PF09948">
    <property type="entry name" value="PpoB2"/>
    <property type="match status" value="1"/>
</dbReference>
<sequence>MTRYAAFGAQLSASSLPALFAISVSAYLALLLLPSGGALADLCGAISTSELGHLILTAPWLVSPGHIALDWGVMIIAMMTPLIAPILGYVRRSVSMDRKWGATIAFLGAYWAVWFASSLVLLPLVVALVTLTGDYADLPAAVLIALVFSASPMAQSARNACHHLCRITPFGPKAWIDSVRQGCDTGLRCIAVCWPWMLVPLTITTGHLTLMVIVGIFLFADRIAPPSRPRWQVPPAFETLLGPPMFRLGPNQLRKAR</sequence>